<reference evidence="3 4" key="1">
    <citation type="journal article" date="2024" name="Ann. Entomol. Soc. Am.">
        <title>Genomic analyses of the southern and eastern yellowjacket wasps (Hymenoptera: Vespidae) reveal evolutionary signatures of social life.</title>
        <authorList>
            <person name="Catto M.A."/>
            <person name="Caine P.B."/>
            <person name="Orr S.E."/>
            <person name="Hunt B.G."/>
            <person name="Goodisman M.A.D."/>
        </authorList>
    </citation>
    <scope>NUCLEOTIDE SEQUENCE [LARGE SCALE GENOMIC DNA]</scope>
    <source>
        <strain evidence="3">233</strain>
        <tissue evidence="3">Head and thorax</tissue>
    </source>
</reference>
<evidence type="ECO:0000313" key="3">
    <source>
        <dbReference type="EMBL" id="KAL2727017.1"/>
    </source>
</evidence>
<name>A0ABD2B2Q3_VESSQ</name>
<dbReference type="SUPFAM" id="SSF47095">
    <property type="entry name" value="HMG-box"/>
    <property type="match status" value="1"/>
</dbReference>
<feature type="compositionally biased region" description="Basic and acidic residues" evidence="1">
    <location>
        <begin position="202"/>
        <end position="221"/>
    </location>
</feature>
<feature type="compositionally biased region" description="Low complexity" evidence="1">
    <location>
        <begin position="389"/>
        <end position="399"/>
    </location>
</feature>
<evidence type="ECO:0000256" key="1">
    <source>
        <dbReference type="SAM" id="MobiDB-lite"/>
    </source>
</evidence>
<dbReference type="GO" id="GO:0005634">
    <property type="term" value="C:nucleus"/>
    <property type="evidence" value="ECO:0007669"/>
    <property type="project" value="UniProtKB-ARBA"/>
</dbReference>
<dbReference type="Pfam" id="PF17283">
    <property type="entry name" value="Zn_ribbon_SprT"/>
    <property type="match status" value="1"/>
</dbReference>
<comment type="caution">
    <text evidence="3">The sequence shown here is derived from an EMBL/GenBank/DDBJ whole genome shotgun (WGS) entry which is preliminary data.</text>
</comment>
<keyword evidence="4" id="KW-1185">Reference proteome</keyword>
<feature type="region of interest" description="Disordered" evidence="1">
    <location>
        <begin position="380"/>
        <end position="399"/>
    </location>
</feature>
<evidence type="ECO:0000313" key="4">
    <source>
        <dbReference type="Proteomes" id="UP001607302"/>
    </source>
</evidence>
<dbReference type="InterPro" id="IPR036910">
    <property type="entry name" value="HMG_box_dom_sf"/>
</dbReference>
<dbReference type="PANTHER" id="PTHR23099:SF0">
    <property type="entry name" value="GERM CELL NUCLEAR ACIDIC PROTEIN"/>
    <property type="match status" value="1"/>
</dbReference>
<dbReference type="SMART" id="SM00731">
    <property type="entry name" value="SprT"/>
    <property type="match status" value="1"/>
</dbReference>
<feature type="compositionally biased region" description="Low complexity" evidence="1">
    <location>
        <begin position="165"/>
        <end position="180"/>
    </location>
</feature>
<dbReference type="InterPro" id="IPR006640">
    <property type="entry name" value="SprT-like_domain"/>
</dbReference>
<dbReference type="Pfam" id="PF10263">
    <property type="entry name" value="SprT-like"/>
    <property type="match status" value="1"/>
</dbReference>
<protein>
    <submittedName>
        <fullName evidence="3">Germ cell nuclear acidic protein</fullName>
    </submittedName>
</protein>
<gene>
    <name evidence="3" type="ORF">V1478_007295</name>
</gene>
<sequence>MSDFSEDSFSLSADKQKYRKGYQILPEVSNRIDKTTKDILKVPIIGSQDFSLKLSDNSVIEDTQDILPDNNEINTNKDDIIVISDSSIDCSLDYFSKKKITTPVIPKDTYRSLIRSKNYALEISDDSNEDENFYEKWRNVSVRNKRYNKFSNCINITTLQDKNSFYTSDDSSKNSSTSSSEPKTNINVSENRYISSTLINTKHNDEKSRQIQDTSEKEENVHTPVSNLNLLNKLTNYNINSNNSNTNNSKKSKTCIQLTKGDLNKILTNIQSTKASYESPKLQNVVIDETLDNEVHPALLSDDSLIKRIDKPPATIIDETPSNSDIIRSQCTEINIVTSSKIYDQSVEIPIDNQVKGLSERKKKEIADWLMLSSPRSYSDSSFTNVPASSKNSISSGNSSLERLEMDYETPNNRGKMKFKTNENDVIVSDANKKTSPMVWKPKTPHKFLHKPDDSVPKSSNILQKKKSDQCKNVDTKQSNNLNVMECTDILDKLYGNIWRDKASALLSTPTEKQQIVMRKDRAVQTERKATRNEHYSIKAGDKQNKFNTDKKVRLINKKQTKYTTQKNSFINDSSSSENECESLYYTALTNPQTSNIVSDKLNTVSSSVQRAIQICDSDEEDEYNTNCHPTIERVLDRKRLSFSNEEDSSDTSEFDPGDDITQKRVYKKDIYRTKKNSRTTTTTANKNLLSSIESKKKETHKSFLASLSDSIPLISVHPNAKKYRLSYKNNKEELCKYLYKLYNENIFDKKLPEDMKIEWNIRMRGTAGYCYNKKSVKPLGGILRSSRIVLSTKVLDTPDRLRDTLIHEMCHAAAWLINDVSDGHGPFWTAWANKALRAFPELPPIRRCHDYKIKTKFTYRCIECGYSIGRHSKSLDIEKKRCGHCYGKFELLINKTTKSGTVQMQTPKREPSAFALYVKENYNSVKKDKKLKHAEVMKLLGQQFSAIKIAKKDDNNVDNNKDSSD</sequence>
<dbReference type="EMBL" id="JAUDFV010000133">
    <property type="protein sequence ID" value="KAL2727017.1"/>
    <property type="molecule type" value="Genomic_DNA"/>
</dbReference>
<feature type="region of interest" description="Disordered" evidence="1">
    <location>
        <begin position="165"/>
        <end position="227"/>
    </location>
</feature>
<dbReference type="AlphaFoldDB" id="A0ABD2B2Q3"/>
<dbReference type="InterPro" id="IPR035240">
    <property type="entry name" value="SprT_Zn_ribbon"/>
</dbReference>
<dbReference type="Proteomes" id="UP001607302">
    <property type="component" value="Unassembled WGS sequence"/>
</dbReference>
<organism evidence="3 4">
    <name type="scientific">Vespula squamosa</name>
    <name type="common">Southern yellow jacket</name>
    <name type="synonym">Wasp</name>
    <dbReference type="NCBI Taxonomy" id="30214"/>
    <lineage>
        <taxon>Eukaryota</taxon>
        <taxon>Metazoa</taxon>
        <taxon>Ecdysozoa</taxon>
        <taxon>Arthropoda</taxon>
        <taxon>Hexapoda</taxon>
        <taxon>Insecta</taxon>
        <taxon>Pterygota</taxon>
        <taxon>Neoptera</taxon>
        <taxon>Endopterygota</taxon>
        <taxon>Hymenoptera</taxon>
        <taxon>Apocrita</taxon>
        <taxon>Aculeata</taxon>
        <taxon>Vespoidea</taxon>
        <taxon>Vespidae</taxon>
        <taxon>Vespinae</taxon>
        <taxon>Vespula</taxon>
    </lineage>
</organism>
<dbReference type="Gene3D" id="1.10.30.10">
    <property type="entry name" value="High mobility group box domain"/>
    <property type="match status" value="1"/>
</dbReference>
<accession>A0ABD2B2Q3</accession>
<dbReference type="GO" id="GO:0006974">
    <property type="term" value="P:DNA damage response"/>
    <property type="evidence" value="ECO:0007669"/>
    <property type="project" value="UniProtKB-ARBA"/>
</dbReference>
<dbReference type="PANTHER" id="PTHR23099">
    <property type="entry name" value="TRANSCRIPTIONAL REGULATOR"/>
    <property type="match status" value="1"/>
</dbReference>
<proteinExistence type="predicted"/>
<evidence type="ECO:0000259" key="2">
    <source>
        <dbReference type="SMART" id="SM00731"/>
    </source>
</evidence>
<feature type="compositionally biased region" description="Polar residues" evidence="1">
    <location>
        <begin position="181"/>
        <end position="201"/>
    </location>
</feature>
<feature type="domain" description="SprT-like" evidence="2">
    <location>
        <begin position="733"/>
        <end position="893"/>
    </location>
</feature>